<reference evidence="1" key="1">
    <citation type="submission" date="2020-08" db="EMBL/GenBank/DDBJ databases">
        <title>Multicomponent nature underlies the extraordinary mechanical properties of spider dragline silk.</title>
        <authorList>
            <person name="Kono N."/>
            <person name="Nakamura H."/>
            <person name="Mori M."/>
            <person name="Yoshida Y."/>
            <person name="Ohtoshi R."/>
            <person name="Malay A.D."/>
            <person name="Moran D.A.P."/>
            <person name="Tomita M."/>
            <person name="Numata K."/>
            <person name="Arakawa K."/>
        </authorList>
    </citation>
    <scope>NUCLEOTIDE SEQUENCE</scope>
</reference>
<accession>A0A8X6QW74</accession>
<organism evidence="1 2">
    <name type="scientific">Nephila pilipes</name>
    <name type="common">Giant wood spider</name>
    <name type="synonym">Nephila maculata</name>
    <dbReference type="NCBI Taxonomy" id="299642"/>
    <lineage>
        <taxon>Eukaryota</taxon>
        <taxon>Metazoa</taxon>
        <taxon>Ecdysozoa</taxon>
        <taxon>Arthropoda</taxon>
        <taxon>Chelicerata</taxon>
        <taxon>Arachnida</taxon>
        <taxon>Araneae</taxon>
        <taxon>Araneomorphae</taxon>
        <taxon>Entelegynae</taxon>
        <taxon>Araneoidea</taxon>
        <taxon>Nephilidae</taxon>
        <taxon>Nephila</taxon>
    </lineage>
</organism>
<proteinExistence type="predicted"/>
<sequence>MFDFHTGGIHTPILFTLETCPESFILNNKRKKPQDIYKRLPRSTVREKWSEWGKGSVTRDKALKDQFKRSTYVFKINFCCFSQLSKTQSVNEKIFKISGARVSELESL</sequence>
<dbReference type="AlphaFoldDB" id="A0A8X6QW74"/>
<comment type="caution">
    <text evidence="1">The sequence shown here is derived from an EMBL/GenBank/DDBJ whole genome shotgun (WGS) entry which is preliminary data.</text>
</comment>
<dbReference type="EMBL" id="BMAW01131525">
    <property type="protein sequence ID" value="GFU39820.1"/>
    <property type="molecule type" value="Genomic_DNA"/>
</dbReference>
<keyword evidence="2" id="KW-1185">Reference proteome</keyword>
<dbReference type="Proteomes" id="UP000887013">
    <property type="component" value="Unassembled WGS sequence"/>
</dbReference>
<evidence type="ECO:0000313" key="2">
    <source>
        <dbReference type="Proteomes" id="UP000887013"/>
    </source>
</evidence>
<protein>
    <submittedName>
        <fullName evidence="1">Uncharacterized protein</fullName>
    </submittedName>
</protein>
<name>A0A8X6QW74_NEPPI</name>
<gene>
    <name evidence="1" type="ORF">NPIL_24561</name>
</gene>
<evidence type="ECO:0000313" key="1">
    <source>
        <dbReference type="EMBL" id="GFU39820.1"/>
    </source>
</evidence>